<dbReference type="WBParaSite" id="maker-uti_cns_0048731-snap-gene-0.13-mRNA-1">
    <property type="protein sequence ID" value="maker-uti_cns_0048731-snap-gene-0.13-mRNA-1"/>
    <property type="gene ID" value="maker-uti_cns_0048731-snap-gene-0.13"/>
</dbReference>
<reference evidence="2" key="1">
    <citation type="submission" date="2016-11" db="UniProtKB">
        <authorList>
            <consortium name="WormBaseParasite"/>
        </authorList>
    </citation>
    <scope>IDENTIFICATION</scope>
</reference>
<sequence length="229" mass="25459">ASSPLMQLDLIMDLLGTPDPSDLGTACAAARRYAMRLPRRRPRLAAKLWSMSQTVTEDGLHLLEQLLRFSPAIVKFAFGLGNLRTEMKLALCRSSSTVQSQQLINKQRASATFALSHPYLDEARVRYHSCMCTCCGRGHQRTLTSADAEFAEPARPEPMSEQAELAIVDTPNARLMLSELARRINAGDARNLTAPLRLNREGDHFRAFAKSSVAQASEMPPSPHRWDKQ</sequence>
<name>A0A1I8JL57_9PLAT</name>
<keyword evidence="1" id="KW-1185">Reference proteome</keyword>
<evidence type="ECO:0000313" key="2">
    <source>
        <dbReference type="WBParaSite" id="maker-uti_cns_0048731-snap-gene-0.13-mRNA-1"/>
    </source>
</evidence>
<evidence type="ECO:0000313" key="1">
    <source>
        <dbReference type="Proteomes" id="UP000095280"/>
    </source>
</evidence>
<protein>
    <submittedName>
        <fullName evidence="2">DUF4116 domain-containing protein</fullName>
    </submittedName>
</protein>
<dbReference type="Proteomes" id="UP000095280">
    <property type="component" value="Unplaced"/>
</dbReference>
<dbReference type="AlphaFoldDB" id="A0A1I8JL57"/>
<proteinExistence type="predicted"/>
<accession>A0A1I8JL57</accession>
<organism evidence="1 2">
    <name type="scientific">Macrostomum lignano</name>
    <dbReference type="NCBI Taxonomy" id="282301"/>
    <lineage>
        <taxon>Eukaryota</taxon>
        <taxon>Metazoa</taxon>
        <taxon>Spiralia</taxon>
        <taxon>Lophotrochozoa</taxon>
        <taxon>Platyhelminthes</taxon>
        <taxon>Rhabditophora</taxon>
        <taxon>Macrostomorpha</taxon>
        <taxon>Macrostomida</taxon>
        <taxon>Macrostomidae</taxon>
        <taxon>Macrostomum</taxon>
    </lineage>
</organism>